<evidence type="ECO:0000313" key="4">
    <source>
        <dbReference type="EMBL" id="KAE9067495.1"/>
    </source>
</evidence>
<dbReference type="EMBL" id="QXFW01004519">
    <property type="protein sequence ID" value="KAE8965373.1"/>
    <property type="molecule type" value="Genomic_DNA"/>
</dbReference>
<evidence type="ECO:0008006" key="18">
    <source>
        <dbReference type="Google" id="ProtNLM"/>
    </source>
</evidence>
<evidence type="ECO:0000313" key="12">
    <source>
        <dbReference type="Proteomes" id="UP000437068"/>
    </source>
</evidence>
<dbReference type="Proteomes" id="UP000440367">
    <property type="component" value="Unassembled WGS sequence"/>
</dbReference>
<dbReference type="Proteomes" id="UP000433483">
    <property type="component" value="Unassembled WGS sequence"/>
</dbReference>
<evidence type="ECO:0000313" key="2">
    <source>
        <dbReference type="EMBL" id="KAE8920067.1"/>
    </source>
</evidence>
<dbReference type="Proteomes" id="UP000437068">
    <property type="component" value="Unassembled WGS sequence"/>
</dbReference>
<comment type="caution">
    <text evidence="5">The sequence shown here is derived from an EMBL/GenBank/DDBJ whole genome shotgun (WGS) entry which is preliminary data.</text>
</comment>
<evidence type="ECO:0000313" key="14">
    <source>
        <dbReference type="Proteomes" id="UP000440732"/>
    </source>
</evidence>
<evidence type="ECO:0000313" key="10">
    <source>
        <dbReference type="Proteomes" id="UP000429523"/>
    </source>
</evidence>
<evidence type="ECO:0000313" key="15">
    <source>
        <dbReference type="Proteomes" id="UP000441208"/>
    </source>
</evidence>
<organism evidence="5 14">
    <name type="scientific">Phytophthora fragariae</name>
    <dbReference type="NCBI Taxonomy" id="53985"/>
    <lineage>
        <taxon>Eukaryota</taxon>
        <taxon>Sar</taxon>
        <taxon>Stramenopiles</taxon>
        <taxon>Oomycota</taxon>
        <taxon>Peronosporomycetes</taxon>
        <taxon>Peronosporales</taxon>
        <taxon>Peronosporaceae</taxon>
        <taxon>Phytophthora</taxon>
    </lineage>
</organism>
<dbReference type="EMBL" id="QXFZ01003710">
    <property type="protein sequence ID" value="KAE9067495.1"/>
    <property type="molecule type" value="Genomic_DNA"/>
</dbReference>
<evidence type="ECO:0000313" key="5">
    <source>
        <dbReference type="EMBL" id="KAE9073067.1"/>
    </source>
</evidence>
<sequence>MTCRRCTCSRSFFYVYLKVDLLVAVVPLPRAATACAASRDGCATSPRLTLRPQLAPLPPPYSIEAPVYRRRGCVGAPEWGELLPRRTINRN</sequence>
<evidence type="ECO:0000313" key="7">
    <source>
        <dbReference type="EMBL" id="KAE9169214.1"/>
    </source>
</evidence>
<dbReference type="Proteomes" id="UP000460718">
    <property type="component" value="Unassembled WGS sequence"/>
</dbReference>
<dbReference type="EMBL" id="QXGA01004478">
    <property type="protein sequence ID" value="KAE9073067.1"/>
    <property type="molecule type" value="Genomic_DNA"/>
</dbReference>
<protein>
    <recommendedName>
        <fullName evidence="18">Secreted protein</fullName>
    </recommendedName>
</protein>
<dbReference type="Proteomes" id="UP000440732">
    <property type="component" value="Unassembled WGS sequence"/>
</dbReference>
<feature type="chain" id="PRO_5036165717" description="Secreted protein" evidence="1">
    <location>
        <begin position="37"/>
        <end position="91"/>
    </location>
</feature>
<dbReference type="Proteomes" id="UP000429523">
    <property type="component" value="Unassembled WGS sequence"/>
</dbReference>
<feature type="signal peptide" evidence="1">
    <location>
        <begin position="1"/>
        <end position="36"/>
    </location>
</feature>
<keyword evidence="1" id="KW-0732">Signal</keyword>
<name>A0A6A3QDD9_9STRA</name>
<evidence type="ECO:0000313" key="13">
    <source>
        <dbReference type="Proteomes" id="UP000440367"/>
    </source>
</evidence>
<evidence type="ECO:0000256" key="1">
    <source>
        <dbReference type="SAM" id="SignalP"/>
    </source>
</evidence>
<gene>
    <name evidence="9" type="ORF">PF001_g28881</name>
    <name evidence="8" type="ORF">PF002_g29674</name>
    <name evidence="7" type="ORF">PF004_g28254</name>
    <name evidence="6" type="ORF">PF005_g28203</name>
    <name evidence="5" type="ORF">PF006_g28798</name>
    <name evidence="4" type="ORF">PF007_g28043</name>
    <name evidence="2" type="ORF">PF009_g29635</name>
    <name evidence="3" type="ORF">PF011_g28317</name>
</gene>
<dbReference type="Proteomes" id="UP000476176">
    <property type="component" value="Unassembled WGS sequence"/>
</dbReference>
<evidence type="ECO:0000313" key="6">
    <source>
        <dbReference type="EMBL" id="KAE9168862.1"/>
    </source>
</evidence>
<dbReference type="EMBL" id="QXGB01003809">
    <property type="protein sequence ID" value="KAE9168862.1"/>
    <property type="molecule type" value="Genomic_DNA"/>
</dbReference>
<accession>A0A6A3QDD9</accession>
<dbReference type="AlphaFoldDB" id="A0A6A3QDD9"/>
<evidence type="ECO:0000313" key="16">
    <source>
        <dbReference type="Proteomes" id="UP000460718"/>
    </source>
</evidence>
<reference evidence="10 11" key="1">
    <citation type="submission" date="2018-08" db="EMBL/GenBank/DDBJ databases">
        <title>Genomic investigation of the strawberry pathogen Phytophthora fragariae indicates pathogenicity is determined by transcriptional variation in three key races.</title>
        <authorList>
            <person name="Adams T.M."/>
            <person name="Armitage A.D."/>
            <person name="Sobczyk M.K."/>
            <person name="Bates H.J."/>
            <person name="Dunwell J.M."/>
            <person name="Nellist C.F."/>
            <person name="Harrison R.J."/>
        </authorList>
    </citation>
    <scope>NUCLEOTIDE SEQUENCE [LARGE SCALE GENOMIC DNA]</scope>
    <source>
        <strain evidence="9 12">A4</strain>
        <strain evidence="8 13">BC-1</strain>
        <strain evidence="7 17">BC-23</strain>
        <strain evidence="6 11">NOV-27</strain>
        <strain evidence="5 14">NOV-5</strain>
        <strain evidence="4 15">NOV-71</strain>
        <strain evidence="2 10">NOV-9</strain>
        <strain evidence="3 16">SCRP245</strain>
    </source>
</reference>
<evidence type="ECO:0000313" key="17">
    <source>
        <dbReference type="Proteomes" id="UP000476176"/>
    </source>
</evidence>
<dbReference type="OrthoDB" id="10270793at2759"/>
<dbReference type="EMBL" id="QXGD01004182">
    <property type="protein sequence ID" value="KAE9172007.1"/>
    <property type="molecule type" value="Genomic_DNA"/>
</dbReference>
<dbReference type="EMBL" id="QXGF01004250">
    <property type="protein sequence ID" value="KAE8920067.1"/>
    <property type="molecule type" value="Genomic_DNA"/>
</dbReference>
<dbReference type="Proteomes" id="UP000441208">
    <property type="component" value="Unassembled WGS sequence"/>
</dbReference>
<evidence type="ECO:0000313" key="8">
    <source>
        <dbReference type="EMBL" id="KAE9172007.1"/>
    </source>
</evidence>
<keyword evidence="11" id="KW-1185">Reference proteome</keyword>
<evidence type="ECO:0000313" key="3">
    <source>
        <dbReference type="EMBL" id="KAE8965373.1"/>
    </source>
</evidence>
<dbReference type="EMBL" id="QXGE01004561">
    <property type="protein sequence ID" value="KAE9270224.1"/>
    <property type="molecule type" value="Genomic_DNA"/>
</dbReference>
<evidence type="ECO:0000313" key="9">
    <source>
        <dbReference type="EMBL" id="KAE9270224.1"/>
    </source>
</evidence>
<dbReference type="EMBL" id="QXGC01004473">
    <property type="protein sequence ID" value="KAE9169214.1"/>
    <property type="molecule type" value="Genomic_DNA"/>
</dbReference>
<evidence type="ECO:0000313" key="11">
    <source>
        <dbReference type="Proteomes" id="UP000433483"/>
    </source>
</evidence>
<proteinExistence type="predicted"/>